<dbReference type="InterPro" id="IPR012131">
    <property type="entry name" value="Hstdl_DH"/>
</dbReference>
<dbReference type="InterPro" id="IPR015422">
    <property type="entry name" value="PyrdxlP-dep_Trfase_small"/>
</dbReference>
<comment type="cofactor">
    <cofactor evidence="13">
        <name>Zn(2+)</name>
        <dbReference type="ChEBI" id="CHEBI:29105"/>
    </cofactor>
    <text evidence="13">Binds 1 zinc ion per subunit.</text>
</comment>
<evidence type="ECO:0000256" key="4">
    <source>
        <dbReference type="ARBA" id="ARBA00011738"/>
    </source>
</evidence>
<feature type="binding site" evidence="13">
    <location>
        <position position="413"/>
    </location>
    <ligand>
        <name>substrate</name>
    </ligand>
</feature>
<dbReference type="HAMAP" id="MF_01024">
    <property type="entry name" value="HisD"/>
    <property type="match status" value="1"/>
</dbReference>
<comment type="subunit">
    <text evidence="4 12">Homodimer.</text>
</comment>
<comment type="caution">
    <text evidence="15">The sequence shown here is derived from an EMBL/GenBank/DDBJ whole genome shotgun (WGS) entry which is preliminary data.</text>
</comment>
<dbReference type="HAMAP" id="MF_01023">
    <property type="entry name" value="HisC_aminotrans_2"/>
    <property type="match status" value="1"/>
</dbReference>
<evidence type="ECO:0000256" key="13">
    <source>
        <dbReference type="HAMAP-Rule" id="MF_01024"/>
    </source>
</evidence>
<keyword evidence="5 12" id="KW-0032">Aminotransferase</keyword>
<organism evidence="15 16">
    <name type="scientific">Hymenobacter saemangeumensis</name>
    <dbReference type="NCBI Taxonomy" id="1084522"/>
    <lineage>
        <taxon>Bacteria</taxon>
        <taxon>Pseudomonadati</taxon>
        <taxon>Bacteroidota</taxon>
        <taxon>Cytophagia</taxon>
        <taxon>Cytophagales</taxon>
        <taxon>Hymenobacteraceae</taxon>
        <taxon>Hymenobacter</taxon>
    </lineage>
</organism>
<feature type="binding site" evidence="13">
    <location>
        <position position="211"/>
    </location>
    <ligand>
        <name>NAD(+)</name>
        <dbReference type="ChEBI" id="CHEBI:57540"/>
    </ligand>
</feature>
<dbReference type="InterPro" id="IPR001692">
    <property type="entry name" value="Histidinol_DH_CS"/>
</dbReference>
<comment type="similarity">
    <text evidence="12">Belongs to the class-II pyridoxal-phosphate-dependent aminotransferase family. Histidinol-phosphate aminotransferase subfamily.</text>
</comment>
<feature type="binding site" evidence="13">
    <location>
        <position position="258"/>
    </location>
    <ligand>
        <name>Zn(2+)</name>
        <dbReference type="ChEBI" id="CHEBI:29105"/>
    </ligand>
</feature>
<dbReference type="PANTHER" id="PTHR21256:SF2">
    <property type="entry name" value="HISTIDINE BIOSYNTHESIS TRIFUNCTIONAL PROTEIN"/>
    <property type="match status" value="1"/>
</dbReference>
<dbReference type="InterPro" id="IPR015421">
    <property type="entry name" value="PyrdxlP-dep_Trfase_major"/>
</dbReference>
<dbReference type="Pfam" id="PF00155">
    <property type="entry name" value="Aminotran_1_2"/>
    <property type="match status" value="1"/>
</dbReference>
<accession>A0ABP8IE47</accession>
<evidence type="ECO:0000256" key="10">
    <source>
        <dbReference type="ARBA" id="ARBA00023002"/>
    </source>
</evidence>
<evidence type="ECO:0000256" key="12">
    <source>
        <dbReference type="HAMAP-Rule" id="MF_01023"/>
    </source>
</evidence>
<comment type="pathway">
    <text evidence="13">Amino-acid biosynthesis; L-histidine biosynthesis; L-histidine from 5-phospho-alpha-D-ribose 1-diphosphate: step 9/9.</text>
</comment>
<dbReference type="Proteomes" id="UP001501153">
    <property type="component" value="Unassembled WGS sequence"/>
</dbReference>
<evidence type="ECO:0000256" key="9">
    <source>
        <dbReference type="ARBA" id="ARBA00022898"/>
    </source>
</evidence>
<evidence type="ECO:0000256" key="5">
    <source>
        <dbReference type="ARBA" id="ARBA00022576"/>
    </source>
</evidence>
<dbReference type="PROSITE" id="PS00611">
    <property type="entry name" value="HISOL_DEHYDROGENASE"/>
    <property type="match status" value="1"/>
</dbReference>
<dbReference type="InterPro" id="IPR015424">
    <property type="entry name" value="PyrdxlP-dep_Trfase"/>
</dbReference>
<dbReference type="Gene3D" id="1.20.5.1300">
    <property type="match status" value="1"/>
</dbReference>
<keyword evidence="16" id="KW-1185">Reference proteome</keyword>
<feature type="binding site" evidence="13">
    <location>
        <position position="418"/>
    </location>
    <ligand>
        <name>Zn(2+)</name>
        <dbReference type="ChEBI" id="CHEBI:29105"/>
    </ligand>
</feature>
<dbReference type="PANTHER" id="PTHR21256">
    <property type="entry name" value="HISTIDINOL DEHYDROGENASE HDH"/>
    <property type="match status" value="1"/>
</dbReference>
<comment type="catalytic activity">
    <reaction evidence="11 12">
        <text>L-histidinol phosphate + 2-oxoglutarate = 3-(imidazol-4-yl)-2-oxopropyl phosphate + L-glutamate</text>
        <dbReference type="Rhea" id="RHEA:23744"/>
        <dbReference type="ChEBI" id="CHEBI:16810"/>
        <dbReference type="ChEBI" id="CHEBI:29985"/>
        <dbReference type="ChEBI" id="CHEBI:57766"/>
        <dbReference type="ChEBI" id="CHEBI:57980"/>
        <dbReference type="EC" id="2.6.1.9"/>
    </reaction>
</comment>
<comment type="catalytic activity">
    <reaction evidence="13">
        <text>L-histidinol + 2 NAD(+) + H2O = L-histidine + 2 NADH + 3 H(+)</text>
        <dbReference type="Rhea" id="RHEA:20641"/>
        <dbReference type="ChEBI" id="CHEBI:15377"/>
        <dbReference type="ChEBI" id="CHEBI:15378"/>
        <dbReference type="ChEBI" id="CHEBI:57540"/>
        <dbReference type="ChEBI" id="CHEBI:57595"/>
        <dbReference type="ChEBI" id="CHEBI:57699"/>
        <dbReference type="ChEBI" id="CHEBI:57945"/>
        <dbReference type="EC" id="1.1.1.23"/>
    </reaction>
</comment>
<feature type="binding site" evidence="13">
    <location>
        <position position="261"/>
    </location>
    <ligand>
        <name>substrate</name>
    </ligand>
</feature>
<feature type="binding site" evidence="13">
    <location>
        <position position="359"/>
    </location>
    <ligand>
        <name>Zn(2+)</name>
        <dbReference type="ChEBI" id="CHEBI:29105"/>
    </ligand>
</feature>
<dbReference type="EC" id="1.1.1.23" evidence="13"/>
<dbReference type="Gene3D" id="3.40.50.1980">
    <property type="entry name" value="Nitrogenase molybdenum iron protein domain"/>
    <property type="match status" value="2"/>
</dbReference>
<dbReference type="Pfam" id="PF00815">
    <property type="entry name" value="Histidinol_dh"/>
    <property type="match status" value="1"/>
</dbReference>
<dbReference type="PROSITE" id="PS00599">
    <property type="entry name" value="AA_TRANSFER_CLASS_2"/>
    <property type="match status" value="1"/>
</dbReference>
<feature type="binding site" evidence="13">
    <location>
        <position position="261"/>
    </location>
    <ligand>
        <name>Zn(2+)</name>
        <dbReference type="ChEBI" id="CHEBI:29105"/>
    </ligand>
</feature>
<dbReference type="Gene3D" id="3.90.1150.10">
    <property type="entry name" value="Aspartate Aminotransferase, domain 1"/>
    <property type="match status" value="1"/>
</dbReference>
<evidence type="ECO:0000256" key="8">
    <source>
        <dbReference type="ARBA" id="ARBA00022833"/>
    </source>
</evidence>
<feature type="binding site" evidence="13">
    <location>
        <position position="188"/>
    </location>
    <ligand>
        <name>NAD(+)</name>
        <dbReference type="ChEBI" id="CHEBI:57540"/>
    </ligand>
</feature>
<dbReference type="PRINTS" id="PR00083">
    <property type="entry name" value="HOLDHDRGNASE"/>
</dbReference>
<dbReference type="InterPro" id="IPR001917">
    <property type="entry name" value="Aminotrans_II_pyridoxalP_BS"/>
</dbReference>
<keyword evidence="8 13" id="KW-0862">Zinc</keyword>
<dbReference type="NCBIfam" id="TIGR01141">
    <property type="entry name" value="hisC"/>
    <property type="match status" value="1"/>
</dbReference>
<evidence type="ECO:0000256" key="7">
    <source>
        <dbReference type="ARBA" id="ARBA00022723"/>
    </source>
</evidence>
<evidence type="ECO:0000256" key="3">
    <source>
        <dbReference type="ARBA" id="ARBA00005189"/>
    </source>
</evidence>
<reference evidence="16" key="1">
    <citation type="journal article" date="2019" name="Int. J. Syst. Evol. Microbiol.">
        <title>The Global Catalogue of Microorganisms (GCM) 10K type strain sequencing project: providing services to taxonomists for standard genome sequencing and annotation.</title>
        <authorList>
            <consortium name="The Broad Institute Genomics Platform"/>
            <consortium name="The Broad Institute Genome Sequencing Center for Infectious Disease"/>
            <person name="Wu L."/>
            <person name="Ma J."/>
        </authorList>
    </citation>
    <scope>NUCLEOTIDE SEQUENCE [LARGE SCALE GENOMIC DNA]</scope>
    <source>
        <strain evidence="16">JCM 17923</strain>
    </source>
</reference>
<dbReference type="Gene3D" id="3.40.640.10">
    <property type="entry name" value="Type I PLP-dependent aspartate aminotransferase-like (Major domain)"/>
    <property type="match status" value="1"/>
</dbReference>
<keyword evidence="13" id="KW-0520">NAD</keyword>
<dbReference type="SUPFAM" id="SSF53383">
    <property type="entry name" value="PLP-dependent transferases"/>
    <property type="match status" value="1"/>
</dbReference>
<evidence type="ECO:0000259" key="14">
    <source>
        <dbReference type="Pfam" id="PF00155"/>
    </source>
</evidence>
<feature type="active site" description="Proton acceptor" evidence="13">
    <location>
        <position position="326"/>
    </location>
</feature>
<dbReference type="EC" id="2.6.1.9" evidence="12"/>
<comment type="similarity">
    <text evidence="13">Belongs to the histidinol dehydrogenase family.</text>
</comment>
<dbReference type="InterPro" id="IPR016161">
    <property type="entry name" value="Ald_DH/histidinol_DH"/>
</dbReference>
<dbReference type="RefSeq" id="WP_345236032.1">
    <property type="nucleotide sequence ID" value="NZ_BAABGZ010000021.1"/>
</dbReference>
<comment type="pathway">
    <text evidence="2 12">Amino-acid biosynthesis; L-histidine biosynthesis; L-histidine from 5-phospho-alpha-D-ribose 1-diphosphate: step 7/9.</text>
</comment>
<gene>
    <name evidence="12" type="primary">hisC</name>
    <name evidence="13" type="synonym">hisD</name>
    <name evidence="15" type="ORF">GCM10023185_21410</name>
</gene>
<keyword evidence="12" id="KW-0368">Histidine biosynthesis</keyword>
<comment type="cofactor">
    <cofactor evidence="1 12">
        <name>pyridoxal 5'-phosphate</name>
        <dbReference type="ChEBI" id="CHEBI:597326"/>
    </cofactor>
</comment>
<feature type="binding site" evidence="13">
    <location>
        <position position="326"/>
    </location>
    <ligand>
        <name>substrate</name>
    </ligand>
</feature>
<dbReference type="EMBL" id="BAABGZ010000021">
    <property type="protein sequence ID" value="GAA4356983.1"/>
    <property type="molecule type" value="Genomic_DNA"/>
</dbReference>
<keyword evidence="10 13" id="KW-0560">Oxidoreductase</keyword>
<dbReference type="InterPro" id="IPR004839">
    <property type="entry name" value="Aminotransferase_I/II_large"/>
</dbReference>
<feature type="binding site" evidence="13">
    <location>
        <position position="126"/>
    </location>
    <ligand>
        <name>NAD(+)</name>
        <dbReference type="ChEBI" id="CHEBI:57540"/>
    </ligand>
</feature>
<dbReference type="InterPro" id="IPR005861">
    <property type="entry name" value="HisP_aminotrans"/>
</dbReference>
<sequence>MIPTFSYPAPATWAGLQQRAATAETATVAGRVRRIFEQVQQQGDQALRALALELDGASLTALQVSPAEFDEAVAVVPAALQAAIRQAYANIKAFHAAQNQPEPVVETMPGVRCWRRAVPVQRVGLYIPGGTAPLFSTLLMLGVPARLAGCPEVVVCSPPQADGRISPVILFVARLLGIDQVVKAGGAQAIAALALGTDTVPAVDKIFGPGNRYVTAAKQLAAAEYGVGIDLPAGPSEVLVIADATANAAFVAADLLSQAEHGADSQVVLLTDSAPLLDRVQAELQTQLATLPRQEVAAQALAASRAILLRDADQMLTYSNQYAPEHLILAVAEPETLAARVTNAGSVFLGHLTPEAVGDYASGTNHTLPTGGYARQYSGVSLDSFVKKITFQTLSRTGLQQLGPVVEAMAEAEGLAAHARAVSIRRAQLGEAGQESAGSSFSLEQLIRPSLRQMQPYSSARDEFEGLAPVMLDANENSLASVGGADFRRYPDPQQRAIKQALAQLKQVSADQIFLGNGSDEAIDLLLRLSCTPGQDAIVLCPPTYGMYEVAARLNDVRVERLPLTPDFQLPADAARLLAGSRAKVLFLCSPNNPTGNLLAREAMEDILNSFNGLVVVDEAYADYADAPSWITRLHEFPNLVVLQTFSKAWGLAGLRLGVAYAAPALISYLNIIKPPYNISASTQQLALQALADAPRLAALLAATLRERTWLSEQLAALPLIEHVFPSDANFLLVRVRTDATAVYQQLQQYGIVVRNRSTQPGCAGCLRITVGTAEENRQVVAALQQIGEVKPAVPEPATFPSEYKN</sequence>
<dbReference type="SUPFAM" id="SSF53720">
    <property type="entry name" value="ALDH-like"/>
    <property type="match status" value="1"/>
</dbReference>
<feature type="domain" description="Aminotransferase class I/classII large" evidence="14">
    <location>
        <begin position="484"/>
        <end position="784"/>
    </location>
</feature>
<feature type="binding site" evidence="13">
    <location>
        <position position="418"/>
    </location>
    <ligand>
        <name>substrate</name>
    </ligand>
</feature>
<evidence type="ECO:0000256" key="11">
    <source>
        <dbReference type="ARBA" id="ARBA00047481"/>
    </source>
</evidence>
<feature type="modified residue" description="N6-(pyridoxal phosphate)lysine" evidence="12">
    <location>
        <position position="648"/>
    </location>
</feature>
<evidence type="ECO:0000256" key="1">
    <source>
        <dbReference type="ARBA" id="ARBA00001933"/>
    </source>
</evidence>
<keyword evidence="6 12" id="KW-0808">Transferase</keyword>
<feature type="binding site" evidence="13">
    <location>
        <position position="258"/>
    </location>
    <ligand>
        <name>substrate</name>
    </ligand>
</feature>
<name>A0ABP8IE47_9BACT</name>
<dbReference type="CDD" id="cd00609">
    <property type="entry name" value="AAT_like"/>
    <property type="match status" value="1"/>
</dbReference>
<feature type="binding site" evidence="13">
    <location>
        <position position="236"/>
    </location>
    <ligand>
        <name>substrate</name>
    </ligand>
</feature>
<proteinExistence type="inferred from homology"/>
<keyword evidence="12" id="KW-0028">Amino-acid biosynthesis</keyword>
<dbReference type="CDD" id="cd06572">
    <property type="entry name" value="Histidinol_dh"/>
    <property type="match status" value="1"/>
</dbReference>
<comment type="pathway">
    <text evidence="3">Lipid metabolism.</text>
</comment>
<evidence type="ECO:0000256" key="2">
    <source>
        <dbReference type="ARBA" id="ARBA00005011"/>
    </source>
</evidence>
<comment type="function">
    <text evidence="13">Catalyzes the sequential NAD-dependent oxidations of L-histidinol to L-histidinaldehyde and then to L-histidine.</text>
</comment>
<feature type="active site" description="Proton acceptor" evidence="13">
    <location>
        <position position="325"/>
    </location>
</feature>
<protein>
    <recommendedName>
        <fullName evidence="12 13">Multifunctional fusion protein</fullName>
    </recommendedName>
    <domain>
        <recommendedName>
            <fullName evidence="12">Histidinol-phosphate aminotransferase</fullName>
            <ecNumber evidence="12">2.6.1.9</ecNumber>
        </recommendedName>
        <alternativeName>
            <fullName evidence="12">Imidazole acetol-phosphate transaminase</fullName>
        </alternativeName>
    </domain>
    <domain>
        <recommendedName>
            <fullName evidence="13">Histidinol dehydrogenase</fullName>
            <shortName evidence="13">HDH</shortName>
            <ecNumber evidence="13">1.1.1.23</ecNumber>
        </recommendedName>
    </domain>
</protein>
<keyword evidence="7 13" id="KW-0479">Metal-binding</keyword>
<evidence type="ECO:0000313" key="15">
    <source>
        <dbReference type="EMBL" id="GAA4356983.1"/>
    </source>
</evidence>
<feature type="binding site" evidence="13">
    <location>
        <position position="359"/>
    </location>
    <ligand>
        <name>substrate</name>
    </ligand>
</feature>
<evidence type="ECO:0000256" key="6">
    <source>
        <dbReference type="ARBA" id="ARBA00022679"/>
    </source>
</evidence>
<evidence type="ECO:0000313" key="16">
    <source>
        <dbReference type="Proteomes" id="UP001501153"/>
    </source>
</evidence>
<dbReference type="NCBIfam" id="TIGR00069">
    <property type="entry name" value="hisD"/>
    <property type="match status" value="1"/>
</dbReference>
<keyword evidence="9 12" id="KW-0663">Pyridoxal phosphate</keyword>